<protein>
    <submittedName>
        <fullName evidence="8">Uncharacterized membrane protein YcaP (DUF421 family)</fullName>
    </submittedName>
</protein>
<name>A0A839DP07_9PSEU</name>
<feature type="domain" description="YetF C-terminal" evidence="7">
    <location>
        <begin position="69"/>
        <end position="133"/>
    </location>
</feature>
<dbReference type="InterPro" id="IPR023090">
    <property type="entry name" value="UPF0702_alpha/beta_dom_sf"/>
</dbReference>
<dbReference type="AlphaFoldDB" id="A0A839DP07"/>
<reference evidence="8 9" key="1">
    <citation type="submission" date="2020-07" db="EMBL/GenBank/DDBJ databases">
        <title>Sequencing the genomes of 1000 actinobacteria strains.</title>
        <authorList>
            <person name="Klenk H.-P."/>
        </authorList>
    </citation>
    <scope>NUCLEOTIDE SEQUENCE [LARGE SCALE GENOMIC DNA]</scope>
    <source>
        <strain evidence="8 9">DSM 45975</strain>
    </source>
</reference>
<keyword evidence="9" id="KW-1185">Reference proteome</keyword>
<keyword evidence="6" id="KW-0472">Membrane</keyword>
<keyword evidence="5" id="KW-1133">Transmembrane helix</keyword>
<dbReference type="Gene3D" id="3.30.240.20">
    <property type="entry name" value="bsu07140 like domains"/>
    <property type="match status" value="1"/>
</dbReference>
<keyword evidence="4" id="KW-0812">Transmembrane</keyword>
<comment type="subcellular location">
    <subcellularLocation>
        <location evidence="1">Cell membrane</location>
        <topology evidence="1">Multi-pass membrane protein</topology>
    </subcellularLocation>
</comment>
<sequence length="148" mass="16033">MVGLRPGKRRALAELPPFDFVVAVAIGAIVGRVPNANTTSWVEGAVTLAALVAAHRAVERIRSRVPLVWRLTEHPARVLVARGQLCDRELRAAGIRDDDLFRLLRQRGAVDLGEVDRVILESNGGVPVIRRGTGEQRGGPARRVLPTG</sequence>
<dbReference type="EMBL" id="JACGWZ010000001">
    <property type="protein sequence ID" value="MBA8822730.1"/>
    <property type="molecule type" value="Genomic_DNA"/>
</dbReference>
<evidence type="ECO:0000256" key="6">
    <source>
        <dbReference type="ARBA" id="ARBA00023136"/>
    </source>
</evidence>
<dbReference type="PANTHER" id="PTHR34582:SF6">
    <property type="entry name" value="UPF0702 TRANSMEMBRANE PROTEIN YCAP"/>
    <property type="match status" value="1"/>
</dbReference>
<evidence type="ECO:0000313" key="8">
    <source>
        <dbReference type="EMBL" id="MBA8822730.1"/>
    </source>
</evidence>
<comment type="similarity">
    <text evidence="2">Belongs to the UPF0702 family.</text>
</comment>
<comment type="caution">
    <text evidence="8">The sequence shown here is derived from an EMBL/GenBank/DDBJ whole genome shotgun (WGS) entry which is preliminary data.</text>
</comment>
<evidence type="ECO:0000259" key="7">
    <source>
        <dbReference type="Pfam" id="PF04239"/>
    </source>
</evidence>
<dbReference type="Proteomes" id="UP000569329">
    <property type="component" value="Unassembled WGS sequence"/>
</dbReference>
<organism evidence="8 9">
    <name type="scientific">Halosaccharopolyspora lacisalsi</name>
    <dbReference type="NCBI Taxonomy" id="1000566"/>
    <lineage>
        <taxon>Bacteria</taxon>
        <taxon>Bacillati</taxon>
        <taxon>Actinomycetota</taxon>
        <taxon>Actinomycetes</taxon>
        <taxon>Pseudonocardiales</taxon>
        <taxon>Pseudonocardiaceae</taxon>
        <taxon>Halosaccharopolyspora</taxon>
    </lineage>
</organism>
<evidence type="ECO:0000313" key="9">
    <source>
        <dbReference type="Proteomes" id="UP000569329"/>
    </source>
</evidence>
<proteinExistence type="inferred from homology"/>
<keyword evidence="3" id="KW-1003">Cell membrane</keyword>
<accession>A0A839DP07</accession>
<gene>
    <name evidence="8" type="ORF">FHX42_000059</name>
</gene>
<evidence type="ECO:0000256" key="2">
    <source>
        <dbReference type="ARBA" id="ARBA00006448"/>
    </source>
</evidence>
<evidence type="ECO:0000256" key="5">
    <source>
        <dbReference type="ARBA" id="ARBA00022989"/>
    </source>
</evidence>
<dbReference type="Pfam" id="PF04239">
    <property type="entry name" value="DUF421"/>
    <property type="match status" value="1"/>
</dbReference>
<dbReference type="InterPro" id="IPR007353">
    <property type="entry name" value="DUF421"/>
</dbReference>
<evidence type="ECO:0000256" key="3">
    <source>
        <dbReference type="ARBA" id="ARBA00022475"/>
    </source>
</evidence>
<dbReference type="PANTHER" id="PTHR34582">
    <property type="entry name" value="UPF0702 TRANSMEMBRANE PROTEIN YCAP"/>
    <property type="match status" value="1"/>
</dbReference>
<evidence type="ECO:0000256" key="1">
    <source>
        <dbReference type="ARBA" id="ARBA00004651"/>
    </source>
</evidence>
<dbReference type="GO" id="GO:0005886">
    <property type="term" value="C:plasma membrane"/>
    <property type="evidence" value="ECO:0007669"/>
    <property type="project" value="UniProtKB-SubCell"/>
</dbReference>
<evidence type="ECO:0000256" key="4">
    <source>
        <dbReference type="ARBA" id="ARBA00022692"/>
    </source>
</evidence>